<feature type="region of interest" description="Disordered" evidence="2">
    <location>
        <begin position="1"/>
        <end position="75"/>
    </location>
</feature>
<evidence type="ECO:0000256" key="2">
    <source>
        <dbReference type="SAM" id="MobiDB-lite"/>
    </source>
</evidence>
<name>A0A238XW74_9FLAO</name>
<dbReference type="Proteomes" id="UP000198412">
    <property type="component" value="Unassembled WGS sequence"/>
</dbReference>
<protein>
    <recommendedName>
        <fullName evidence="5">Chromosome segregation protein</fullName>
    </recommendedName>
</protein>
<feature type="coiled-coil region" evidence="1">
    <location>
        <begin position="578"/>
        <end position="662"/>
    </location>
</feature>
<dbReference type="EMBL" id="FZNX01000003">
    <property type="protein sequence ID" value="SNR63167.1"/>
    <property type="molecule type" value="Genomic_DNA"/>
</dbReference>
<keyword evidence="1" id="KW-0175">Coiled coil</keyword>
<keyword evidence="4" id="KW-1185">Reference proteome</keyword>
<dbReference type="OrthoDB" id="5422202at2"/>
<evidence type="ECO:0000313" key="3">
    <source>
        <dbReference type="EMBL" id="SNR63167.1"/>
    </source>
</evidence>
<reference evidence="4" key="1">
    <citation type="submission" date="2017-06" db="EMBL/GenBank/DDBJ databases">
        <authorList>
            <person name="Varghese N."/>
            <person name="Submissions S."/>
        </authorList>
    </citation>
    <scope>NUCLEOTIDE SEQUENCE [LARGE SCALE GENOMIC DNA]</scope>
    <source>
        <strain evidence="4">DSM 27993</strain>
    </source>
</reference>
<dbReference type="AlphaFoldDB" id="A0A238XW74"/>
<accession>A0A238XW74</accession>
<sequence length="671" mass="79286">MLDEDNKLSVEESSLSPKVSENSEEKTTDQQEQEQKQEPQAEVQESKADVQESKTEVEEPKAEVQESKSEVQEPKVVSNVAVDEIESKIAESAENHEDVDGDVVDYEGKSLEELVAELGRLVKEGQVQSINNNVNKIKNIFNLKFGKLLKEEKEKFLAEGGNVIDFQYNNPIKSTYNSILYDFKIKRNEYYSNQEDRLKVNLENKLEVIEELKHLIDNAEGATMYKMFKDIQSKWVNIGPIPRAKYNDTWRTYHHHVERFYDLLHLSNDLRDLDFKHNLEEKLKLVVRAEELVKLEDVNEAFKELQVLHKLWKEDVGPVAREHREEVWERFSEATKKVHDNRHDFFKDMRSKFEGNIDKKLEVVSAIEAIDTSKNKTRSDWQKSINEIEALRNKFFSIGQVPRAKSDQIWAKFKEATRKFNVEKNIFFKEVKKDHFENLNKKKLLIEKAVSLKDSEEWDSTTEVMKKIQSDWKKIGHVPRKYSDKLWKEFKDACNHYFDRLHKNQDAGNQEQVEVLIKKKEILTEIKEALTSEEEITLDNLNDFVKDWRELGRVPHEMRHVEVKFNKLLDKIVDQSDLEKQEVEMIKFENLVNSYLDQKDYRKLDSEQLFIRKKIDETVREIQQLENNIGFISNVSEDNPLVKNVRNQIDGYKEKLEIWKTKLNYLKQLES</sequence>
<dbReference type="InterPro" id="IPR007139">
    <property type="entry name" value="DUF349"/>
</dbReference>
<evidence type="ECO:0000313" key="4">
    <source>
        <dbReference type="Proteomes" id="UP000198412"/>
    </source>
</evidence>
<organism evidence="3 4">
    <name type="scientific">Lutibacter flavus</name>
    <dbReference type="NCBI Taxonomy" id="691689"/>
    <lineage>
        <taxon>Bacteria</taxon>
        <taxon>Pseudomonadati</taxon>
        <taxon>Bacteroidota</taxon>
        <taxon>Flavobacteriia</taxon>
        <taxon>Flavobacteriales</taxon>
        <taxon>Flavobacteriaceae</taxon>
        <taxon>Lutibacter</taxon>
    </lineage>
</organism>
<feature type="compositionally biased region" description="Basic and acidic residues" evidence="2">
    <location>
        <begin position="1"/>
        <end position="10"/>
    </location>
</feature>
<gene>
    <name evidence="3" type="ORF">SAMN04488111_2171</name>
</gene>
<dbReference type="Pfam" id="PF03993">
    <property type="entry name" value="DUF349"/>
    <property type="match status" value="5"/>
</dbReference>
<evidence type="ECO:0008006" key="5">
    <source>
        <dbReference type="Google" id="ProtNLM"/>
    </source>
</evidence>
<evidence type="ECO:0000256" key="1">
    <source>
        <dbReference type="SAM" id="Coils"/>
    </source>
</evidence>
<proteinExistence type="predicted"/>
<feature type="compositionally biased region" description="Polar residues" evidence="2">
    <location>
        <begin position="11"/>
        <end position="20"/>
    </location>
</feature>
<feature type="compositionally biased region" description="Basic and acidic residues" evidence="2">
    <location>
        <begin position="21"/>
        <end position="73"/>
    </location>
</feature>
<dbReference type="RefSeq" id="WP_089378449.1">
    <property type="nucleotide sequence ID" value="NZ_FZNX01000003.1"/>
</dbReference>